<sequence length="350" mass="35276">MNGYVFAEEPGEGEGGQAEPGEMSGAAVVKDGWWWALNETPEDDTGFVPQEPPPSNVPEGAIPVAAAGGDREKISAIEFALEARPGAEMRSATLALRESEESGANVNEEDAVVRACQITESFWADEEAAAWETRPEVDCEAGSAEGIRDEDGTWTFDLTSLASSWVAEDGETPQSIMLVAEAESAESFQVAYEGLDHEAIGITVDAEGGSAPGGAGGGDAEEIGESVAGAPDAAGAPAEEAAPAAPGSDDEAAVAAGDGEIPEDAEAPVTSADGGSGNDPDLAAGPAQPSVYDGIPWAAWLLVPAALGVAYIAMLALGPRGEPTTGSSGHGVSRALQRWSRGGPSAAGGT</sequence>
<protein>
    <submittedName>
        <fullName evidence="2">DNRLRE domain-containing protein</fullName>
    </submittedName>
</protein>
<gene>
    <name evidence="2" type="ORF">H0B56_11120</name>
</gene>
<keyword evidence="3" id="KW-1185">Reference proteome</keyword>
<proteinExistence type="predicted"/>
<comment type="caution">
    <text evidence="2">The sequence shown here is derived from an EMBL/GenBank/DDBJ whole genome shotgun (WGS) entry which is preliminary data.</text>
</comment>
<dbReference type="EMBL" id="JACCKD010000003">
    <property type="protein sequence ID" value="MBA0126091.1"/>
    <property type="molecule type" value="Genomic_DNA"/>
</dbReference>
<evidence type="ECO:0000256" key="1">
    <source>
        <dbReference type="SAM" id="MobiDB-lite"/>
    </source>
</evidence>
<feature type="compositionally biased region" description="Low complexity" evidence="1">
    <location>
        <begin position="230"/>
        <end position="259"/>
    </location>
</feature>
<dbReference type="NCBIfam" id="NF033679">
    <property type="entry name" value="DNRLRE_dom"/>
    <property type="match status" value="1"/>
</dbReference>
<organism evidence="2 3">
    <name type="scientific">Haloechinothrix aidingensis</name>
    <dbReference type="NCBI Taxonomy" id="2752311"/>
    <lineage>
        <taxon>Bacteria</taxon>
        <taxon>Bacillati</taxon>
        <taxon>Actinomycetota</taxon>
        <taxon>Actinomycetes</taxon>
        <taxon>Pseudonocardiales</taxon>
        <taxon>Pseudonocardiaceae</taxon>
        <taxon>Haloechinothrix</taxon>
    </lineage>
</organism>
<name>A0A838AAB6_9PSEU</name>
<dbReference type="AlphaFoldDB" id="A0A838AAB6"/>
<accession>A0A838AAB6</accession>
<dbReference type="RefSeq" id="WP_180892882.1">
    <property type="nucleotide sequence ID" value="NZ_JACCKD010000003.1"/>
</dbReference>
<feature type="region of interest" description="Disordered" evidence="1">
    <location>
        <begin position="321"/>
        <end position="350"/>
    </location>
</feature>
<feature type="region of interest" description="Disordered" evidence="1">
    <location>
        <begin position="230"/>
        <end position="285"/>
    </location>
</feature>
<evidence type="ECO:0000313" key="2">
    <source>
        <dbReference type="EMBL" id="MBA0126091.1"/>
    </source>
</evidence>
<feature type="region of interest" description="Disordered" evidence="1">
    <location>
        <begin position="1"/>
        <end position="24"/>
    </location>
</feature>
<evidence type="ECO:0000313" key="3">
    <source>
        <dbReference type="Proteomes" id="UP000582974"/>
    </source>
</evidence>
<dbReference type="Proteomes" id="UP000582974">
    <property type="component" value="Unassembled WGS sequence"/>
</dbReference>
<reference evidence="2 3" key="1">
    <citation type="submission" date="2020-07" db="EMBL/GenBank/DDBJ databases">
        <title>Genome of Haloechinothrix sp.</title>
        <authorList>
            <person name="Tang S.-K."/>
            <person name="Yang L."/>
            <person name="Zhu W.-Y."/>
        </authorList>
    </citation>
    <scope>NUCLEOTIDE SEQUENCE [LARGE SCALE GENOMIC DNA]</scope>
    <source>
        <strain evidence="2 3">YIM 98757</strain>
    </source>
</reference>
<feature type="region of interest" description="Disordered" evidence="1">
    <location>
        <begin position="39"/>
        <end position="60"/>
    </location>
</feature>